<proteinExistence type="predicted"/>
<dbReference type="Proteomes" id="UP000708208">
    <property type="component" value="Unassembled WGS sequence"/>
</dbReference>
<comment type="caution">
    <text evidence="2">The sequence shown here is derived from an EMBL/GenBank/DDBJ whole genome shotgun (WGS) entry which is preliminary data.</text>
</comment>
<gene>
    <name evidence="2" type="ORF">AFUS01_LOCUS40948</name>
</gene>
<evidence type="ECO:0000313" key="2">
    <source>
        <dbReference type="EMBL" id="CAG7831192.1"/>
    </source>
</evidence>
<feature type="chain" id="PRO_5035265373" evidence="1">
    <location>
        <begin position="20"/>
        <end position="90"/>
    </location>
</feature>
<dbReference type="OrthoDB" id="203812at2759"/>
<sequence length="90" mass="10105">MKLFAILIAACLCVLQVSALPDEKGCNATDLTDRKTNYVASSDPIDLFKAFPYYFSGYDFDNLPIIVIEVGRWDFDLKMMSTSASSRHLD</sequence>
<protein>
    <submittedName>
        <fullName evidence="2">Uncharacterized protein</fullName>
    </submittedName>
</protein>
<dbReference type="EMBL" id="CAJVCH010559317">
    <property type="protein sequence ID" value="CAG7831192.1"/>
    <property type="molecule type" value="Genomic_DNA"/>
</dbReference>
<accession>A0A8J2PWN8</accession>
<organism evidence="2 3">
    <name type="scientific">Allacma fusca</name>
    <dbReference type="NCBI Taxonomy" id="39272"/>
    <lineage>
        <taxon>Eukaryota</taxon>
        <taxon>Metazoa</taxon>
        <taxon>Ecdysozoa</taxon>
        <taxon>Arthropoda</taxon>
        <taxon>Hexapoda</taxon>
        <taxon>Collembola</taxon>
        <taxon>Symphypleona</taxon>
        <taxon>Sminthuridae</taxon>
        <taxon>Allacma</taxon>
    </lineage>
</organism>
<dbReference type="AlphaFoldDB" id="A0A8J2PWN8"/>
<reference evidence="2" key="1">
    <citation type="submission" date="2021-06" db="EMBL/GenBank/DDBJ databases">
        <authorList>
            <person name="Hodson N. C."/>
            <person name="Mongue J. A."/>
            <person name="Jaron S. K."/>
        </authorList>
    </citation>
    <scope>NUCLEOTIDE SEQUENCE</scope>
</reference>
<evidence type="ECO:0000313" key="3">
    <source>
        <dbReference type="Proteomes" id="UP000708208"/>
    </source>
</evidence>
<feature type="signal peptide" evidence="1">
    <location>
        <begin position="1"/>
        <end position="19"/>
    </location>
</feature>
<keyword evidence="3" id="KW-1185">Reference proteome</keyword>
<name>A0A8J2PWN8_9HEXA</name>
<evidence type="ECO:0000256" key="1">
    <source>
        <dbReference type="SAM" id="SignalP"/>
    </source>
</evidence>
<keyword evidence="1" id="KW-0732">Signal</keyword>